<sequence>MQFTGVSADLHNFCACAKRTDENAVQDFYWTFDDKVTKYACDRYLARNTGNKEWDQCKDCRMDVQTMDLNRGTPSCFSPGYHMGGDEFDYYCGLRGLQGYCKSIGAKQG</sequence>
<evidence type="ECO:0000313" key="1">
    <source>
        <dbReference type="EMBL" id="KAJ4397888.1"/>
    </source>
</evidence>
<dbReference type="EMBL" id="JAPEVB010000001">
    <property type="protein sequence ID" value="KAJ4397888.1"/>
    <property type="molecule type" value="Genomic_DNA"/>
</dbReference>
<comment type="caution">
    <text evidence="1">The sequence shown here is derived from an EMBL/GenBank/DDBJ whole genome shotgun (WGS) entry which is preliminary data.</text>
</comment>
<accession>A0A9W8Z535</accession>
<keyword evidence="2" id="KW-1185">Reference proteome</keyword>
<dbReference type="AlphaFoldDB" id="A0A9W8Z535"/>
<dbReference type="OrthoDB" id="3489571at2759"/>
<proteinExistence type="predicted"/>
<protein>
    <submittedName>
        <fullName evidence="1">Uncharacterized protein</fullName>
    </submittedName>
</protein>
<gene>
    <name evidence="1" type="ORF">N0V93_002126</name>
</gene>
<organism evidence="1 2">
    <name type="scientific">Gnomoniopsis smithogilvyi</name>
    <dbReference type="NCBI Taxonomy" id="1191159"/>
    <lineage>
        <taxon>Eukaryota</taxon>
        <taxon>Fungi</taxon>
        <taxon>Dikarya</taxon>
        <taxon>Ascomycota</taxon>
        <taxon>Pezizomycotina</taxon>
        <taxon>Sordariomycetes</taxon>
        <taxon>Sordariomycetidae</taxon>
        <taxon>Diaporthales</taxon>
        <taxon>Gnomoniaceae</taxon>
        <taxon>Gnomoniopsis</taxon>
    </lineage>
</organism>
<name>A0A9W8Z535_9PEZI</name>
<dbReference type="Proteomes" id="UP001140453">
    <property type="component" value="Unassembled WGS sequence"/>
</dbReference>
<reference evidence="1" key="1">
    <citation type="submission" date="2022-10" db="EMBL/GenBank/DDBJ databases">
        <title>Tapping the CABI collections for fungal endophytes: first genome assemblies for Collariella, Neodidymelliopsis, Ascochyta clinopodiicola, Didymella pomorum, Didymosphaeria variabile, Neocosmospora piperis and Neocucurbitaria cava.</title>
        <authorList>
            <person name="Hill R."/>
        </authorList>
    </citation>
    <scope>NUCLEOTIDE SEQUENCE</scope>
    <source>
        <strain evidence="1">IMI 355082</strain>
    </source>
</reference>
<evidence type="ECO:0000313" key="2">
    <source>
        <dbReference type="Proteomes" id="UP001140453"/>
    </source>
</evidence>